<organism evidence="2 3">
    <name type="scientific">Streptococcus suis</name>
    <dbReference type="NCBI Taxonomy" id="1307"/>
    <lineage>
        <taxon>Bacteria</taxon>
        <taxon>Bacillati</taxon>
        <taxon>Bacillota</taxon>
        <taxon>Bacilli</taxon>
        <taxon>Lactobacillales</taxon>
        <taxon>Streptococcaceae</taxon>
        <taxon>Streptococcus</taxon>
    </lineage>
</organism>
<protein>
    <submittedName>
        <fullName evidence="2">N-acetyltransferase GCN5</fullName>
        <ecNumber evidence="2">2.3.1.-</ecNumber>
    </submittedName>
</protein>
<dbReference type="Pfam" id="PF04266">
    <property type="entry name" value="ASCH"/>
    <property type="match status" value="1"/>
</dbReference>
<dbReference type="InterPro" id="IPR007374">
    <property type="entry name" value="ASCH_domain"/>
</dbReference>
<dbReference type="SUPFAM" id="SSF88697">
    <property type="entry name" value="PUA domain-like"/>
    <property type="match status" value="1"/>
</dbReference>
<dbReference type="PROSITE" id="PS51186">
    <property type="entry name" value="GNAT"/>
    <property type="match status" value="1"/>
</dbReference>
<dbReference type="SUPFAM" id="SSF55729">
    <property type="entry name" value="Acyl-CoA N-acyltransferases (Nat)"/>
    <property type="match status" value="1"/>
</dbReference>
<dbReference type="Pfam" id="PF13302">
    <property type="entry name" value="Acetyltransf_3"/>
    <property type="match status" value="1"/>
</dbReference>
<dbReference type="PANTHER" id="PTHR39203">
    <property type="entry name" value="CYTOPLASMIC PROTEIN-RELATED"/>
    <property type="match status" value="1"/>
</dbReference>
<dbReference type="InterPro" id="IPR015947">
    <property type="entry name" value="PUA-like_sf"/>
</dbReference>
<keyword evidence="2" id="KW-0012">Acyltransferase</keyword>
<dbReference type="CDD" id="cd06553">
    <property type="entry name" value="ASCH_Ef3133_like"/>
    <property type="match status" value="1"/>
</dbReference>
<dbReference type="EMBL" id="FIHA01000034">
    <property type="protein sequence ID" value="CYV00778.1"/>
    <property type="molecule type" value="Genomic_DNA"/>
</dbReference>
<keyword evidence="2" id="KW-0808">Transferase</keyword>
<dbReference type="Proteomes" id="UP000072794">
    <property type="component" value="Unassembled WGS sequence"/>
</dbReference>
<dbReference type="AlphaFoldDB" id="A0A0Z8GL58"/>
<evidence type="ECO:0000259" key="1">
    <source>
        <dbReference type="PROSITE" id="PS51186"/>
    </source>
</evidence>
<dbReference type="Gene3D" id="3.40.630.30">
    <property type="match status" value="1"/>
</dbReference>
<dbReference type="InterPro" id="IPR016181">
    <property type="entry name" value="Acyl_CoA_acyltransferase"/>
</dbReference>
<dbReference type="EC" id="2.3.1.-" evidence="2"/>
<dbReference type="InterPro" id="IPR000182">
    <property type="entry name" value="GNAT_dom"/>
</dbReference>
<name>A0A0Z8GL58_STRSU</name>
<dbReference type="Gene3D" id="3.10.400.10">
    <property type="entry name" value="Sulfate adenylyltransferase"/>
    <property type="match status" value="1"/>
</dbReference>
<dbReference type="GO" id="GO:0016747">
    <property type="term" value="F:acyltransferase activity, transferring groups other than amino-acyl groups"/>
    <property type="evidence" value="ECO:0007669"/>
    <property type="project" value="InterPro"/>
</dbReference>
<reference evidence="2 3" key="1">
    <citation type="submission" date="2016-02" db="EMBL/GenBank/DDBJ databases">
        <authorList>
            <consortium name="Pathogen Informatics"/>
        </authorList>
    </citation>
    <scope>NUCLEOTIDE SEQUENCE [LARGE SCALE GENOMIC DNA]</scope>
    <source>
        <strain evidence="2 3">LSS52</strain>
    </source>
</reference>
<accession>A0A0Z8GL58</accession>
<evidence type="ECO:0000313" key="3">
    <source>
        <dbReference type="Proteomes" id="UP000072794"/>
    </source>
</evidence>
<dbReference type="InterPro" id="IPR009326">
    <property type="entry name" value="DUF984"/>
</dbReference>
<sequence length="340" mass="38115">MILETNRLLLRPWSETDAADLFSQASHPEVGPAAGWPVHQSVEESREIIKTVLSQPETYALVLKETGQVIGSIGLMIGKKGGLELADSEAEIGYWIGHSFWGQGLVPEASQVLLDYGFSQLNLEKIWCRAFVENSKSLRVQEKLGFVYQYLLEDVHFPLNDEIRTERVSLLTREGWQSRKAPPMTPTQLWQEFLAINPKAGPEPEAWAFGAESDRLADLVVRGIKTSTSSAHALYAVEGEEIPKAGGYDIILDGQGQAVCIIQTTKVYVMPFSQVTEEHAYKEGEFRQGGDLSDIKAKSLVHWRQVHEELFTIWLAEAGLTFTDDMLVVCEEFELVYPKM</sequence>
<gene>
    <name evidence="2" type="primary">ydaF_3</name>
    <name evidence="2" type="ORF">ERS132414_01645</name>
</gene>
<dbReference type="PANTHER" id="PTHR39203:SF1">
    <property type="entry name" value="CYTOPLASMIC PROTEIN"/>
    <property type="match status" value="1"/>
</dbReference>
<dbReference type="SMART" id="SM01022">
    <property type="entry name" value="ASCH"/>
    <property type="match status" value="1"/>
</dbReference>
<evidence type="ECO:0000313" key="2">
    <source>
        <dbReference type="EMBL" id="CYV00778.1"/>
    </source>
</evidence>
<proteinExistence type="predicted"/>
<feature type="domain" description="N-acetyltransferase" evidence="1">
    <location>
        <begin position="8"/>
        <end position="164"/>
    </location>
</feature>